<evidence type="ECO:0000313" key="1">
    <source>
        <dbReference type="EMBL" id="PMB21640.1"/>
    </source>
</evidence>
<dbReference type="EMBL" id="NMQE01000411">
    <property type="protein sequence ID" value="PMB21640.1"/>
    <property type="molecule type" value="Genomic_DNA"/>
</dbReference>
<dbReference type="Gene3D" id="3.90.280.10">
    <property type="entry name" value="PEBP-like"/>
    <property type="match status" value="1"/>
</dbReference>
<proteinExistence type="predicted"/>
<dbReference type="SUPFAM" id="SSF49777">
    <property type="entry name" value="PEBP-like"/>
    <property type="match status" value="1"/>
</dbReference>
<gene>
    <name evidence="1" type="ORF">CEN46_14040</name>
</gene>
<dbReference type="InterPro" id="IPR005247">
    <property type="entry name" value="YbhB_YbcL/LppC-like"/>
</dbReference>
<evidence type="ECO:0000313" key="2">
    <source>
        <dbReference type="Proteomes" id="UP000235081"/>
    </source>
</evidence>
<dbReference type="RefSeq" id="WP_102182037.1">
    <property type="nucleotide sequence ID" value="NZ_NMQE01000411.1"/>
</dbReference>
<protein>
    <recommendedName>
        <fullName evidence="3">YbhB/YbcL family Raf kinase inhibitor-like protein</fullName>
    </recommendedName>
</protein>
<dbReference type="Proteomes" id="UP000235081">
    <property type="component" value="Unassembled WGS sequence"/>
</dbReference>
<dbReference type="NCBIfam" id="TIGR00481">
    <property type="entry name" value="YbhB/YbcL family Raf kinase inhibitor-like protein"/>
    <property type="match status" value="1"/>
</dbReference>
<comment type="caution">
    <text evidence="1">The sequence shown here is derived from an EMBL/GenBank/DDBJ whole genome shotgun (WGS) entry which is preliminary data.</text>
</comment>
<organism evidence="1 2">
    <name type="scientific">Fischerella thermalis CCMEE 5318</name>
    <dbReference type="NCBI Taxonomy" id="2019666"/>
    <lineage>
        <taxon>Bacteria</taxon>
        <taxon>Bacillati</taxon>
        <taxon>Cyanobacteriota</taxon>
        <taxon>Cyanophyceae</taxon>
        <taxon>Nostocales</taxon>
        <taxon>Hapalosiphonaceae</taxon>
        <taxon>Fischerella</taxon>
    </lineage>
</organism>
<reference evidence="1 2" key="1">
    <citation type="submission" date="2017-07" db="EMBL/GenBank/DDBJ databases">
        <title>Genomes of Fischerella (Mastigocladus) sp. strains.</title>
        <authorList>
            <person name="Miller S.R."/>
        </authorList>
    </citation>
    <scope>NUCLEOTIDE SEQUENCE [LARGE SCALE GENOMIC DNA]</scope>
    <source>
        <strain evidence="1 2">CCMEE 5318</strain>
    </source>
</reference>
<sequence length="152" mass="16361">MHLHSPAFLTGNSIPSQYTCDGDNLSPPLSWDSPPNGTVSFALIMEDPDAPKKTFTHWVVYNLPAHIEYLPEGVVNHATLPGGGVQGKNDFGQLGFGGPCPPSGTHRYFFKLYALDQILDLPPGASKADVIAAMEGHVLEAAELMGRYARQS</sequence>
<evidence type="ECO:0008006" key="3">
    <source>
        <dbReference type="Google" id="ProtNLM"/>
    </source>
</evidence>
<dbReference type="InterPro" id="IPR008914">
    <property type="entry name" value="PEBP"/>
</dbReference>
<dbReference type="Pfam" id="PF01161">
    <property type="entry name" value="PBP"/>
    <property type="match status" value="1"/>
</dbReference>
<dbReference type="CDD" id="cd00865">
    <property type="entry name" value="PEBP_bact_arch"/>
    <property type="match status" value="1"/>
</dbReference>
<dbReference type="AlphaFoldDB" id="A0A2N6LEA3"/>
<dbReference type="PANTHER" id="PTHR30289">
    <property type="entry name" value="UNCHARACTERIZED PROTEIN YBCL-RELATED"/>
    <property type="match status" value="1"/>
</dbReference>
<accession>A0A2N6LEA3</accession>
<dbReference type="PANTHER" id="PTHR30289:SF1">
    <property type="entry name" value="PEBP (PHOSPHATIDYLETHANOLAMINE-BINDING PROTEIN) FAMILY PROTEIN"/>
    <property type="match status" value="1"/>
</dbReference>
<name>A0A2N6LEA3_9CYAN</name>
<dbReference type="InterPro" id="IPR036610">
    <property type="entry name" value="PEBP-like_sf"/>
</dbReference>